<dbReference type="EMBL" id="CM007892">
    <property type="protein sequence ID" value="OTG32799.1"/>
    <property type="molecule type" value="Genomic_DNA"/>
</dbReference>
<proteinExistence type="predicted"/>
<gene>
    <name evidence="2" type="ORF">HannXRQ_Chr03g0090641</name>
    <name evidence="1" type="ORF">HanXRQr2_Chr10g0460081</name>
</gene>
<dbReference type="Gramene" id="mRNA:HanXRQr2_Chr10g0460081">
    <property type="protein sequence ID" value="CDS:HanXRQr2_Chr10g0460081.1"/>
    <property type="gene ID" value="HanXRQr2_Chr10g0460081"/>
</dbReference>
<protein>
    <submittedName>
        <fullName evidence="2">Uncharacterized protein</fullName>
    </submittedName>
</protein>
<dbReference type="EMBL" id="MNCJ02000325">
    <property type="protein sequence ID" value="KAF5788083.1"/>
    <property type="molecule type" value="Genomic_DNA"/>
</dbReference>
<organism evidence="2 3">
    <name type="scientific">Helianthus annuus</name>
    <name type="common">Common sunflower</name>
    <dbReference type="NCBI Taxonomy" id="4232"/>
    <lineage>
        <taxon>Eukaryota</taxon>
        <taxon>Viridiplantae</taxon>
        <taxon>Streptophyta</taxon>
        <taxon>Embryophyta</taxon>
        <taxon>Tracheophyta</taxon>
        <taxon>Spermatophyta</taxon>
        <taxon>Magnoliopsida</taxon>
        <taxon>eudicotyledons</taxon>
        <taxon>Gunneridae</taxon>
        <taxon>Pentapetalae</taxon>
        <taxon>asterids</taxon>
        <taxon>campanulids</taxon>
        <taxon>Asterales</taxon>
        <taxon>Asteraceae</taxon>
        <taxon>Asteroideae</taxon>
        <taxon>Heliantheae alliance</taxon>
        <taxon>Heliantheae</taxon>
        <taxon>Helianthus</taxon>
    </lineage>
</organism>
<evidence type="ECO:0000313" key="2">
    <source>
        <dbReference type="EMBL" id="OTG32799.1"/>
    </source>
</evidence>
<reference evidence="2" key="2">
    <citation type="submission" date="2017-02" db="EMBL/GenBank/DDBJ databases">
        <title>Sunflower complete genome.</title>
        <authorList>
            <person name="Langlade N."/>
            <person name="Munos S."/>
        </authorList>
    </citation>
    <scope>NUCLEOTIDE SEQUENCE [LARGE SCALE GENOMIC DNA]</scope>
    <source>
        <tissue evidence="2">Leaves</tissue>
    </source>
</reference>
<dbReference type="AlphaFoldDB" id="A0A251VC06"/>
<accession>A0A251VC06</accession>
<evidence type="ECO:0000313" key="3">
    <source>
        <dbReference type="Proteomes" id="UP000215914"/>
    </source>
</evidence>
<dbReference type="Proteomes" id="UP000215914">
    <property type="component" value="Chromosome 3"/>
</dbReference>
<name>A0A251VC06_HELAN</name>
<reference evidence="1 3" key="1">
    <citation type="journal article" date="2017" name="Nature">
        <title>The sunflower genome provides insights into oil metabolism, flowering and Asterid evolution.</title>
        <authorList>
            <person name="Badouin H."/>
            <person name="Gouzy J."/>
            <person name="Grassa C.J."/>
            <person name="Murat F."/>
            <person name="Staton S.E."/>
            <person name="Cottret L."/>
            <person name="Lelandais-Briere C."/>
            <person name="Owens G.L."/>
            <person name="Carrere S."/>
            <person name="Mayjonade B."/>
            <person name="Legrand L."/>
            <person name="Gill N."/>
            <person name="Kane N.C."/>
            <person name="Bowers J.E."/>
            <person name="Hubner S."/>
            <person name="Bellec A."/>
            <person name="Berard A."/>
            <person name="Berges H."/>
            <person name="Blanchet N."/>
            <person name="Boniface M.C."/>
            <person name="Brunel D."/>
            <person name="Catrice O."/>
            <person name="Chaidir N."/>
            <person name="Claudel C."/>
            <person name="Donnadieu C."/>
            <person name="Faraut T."/>
            <person name="Fievet G."/>
            <person name="Helmstetter N."/>
            <person name="King M."/>
            <person name="Knapp S.J."/>
            <person name="Lai Z."/>
            <person name="Le Paslier M.C."/>
            <person name="Lippi Y."/>
            <person name="Lorenzon L."/>
            <person name="Mandel J.R."/>
            <person name="Marage G."/>
            <person name="Marchand G."/>
            <person name="Marquand E."/>
            <person name="Bret-Mestries E."/>
            <person name="Morien E."/>
            <person name="Nambeesan S."/>
            <person name="Nguyen T."/>
            <person name="Pegot-Espagnet P."/>
            <person name="Pouilly N."/>
            <person name="Raftis F."/>
            <person name="Sallet E."/>
            <person name="Schiex T."/>
            <person name="Thomas J."/>
            <person name="Vandecasteele C."/>
            <person name="Vares D."/>
            <person name="Vear F."/>
            <person name="Vautrin S."/>
            <person name="Crespi M."/>
            <person name="Mangin B."/>
            <person name="Burke J.M."/>
            <person name="Salse J."/>
            <person name="Munos S."/>
            <person name="Vincourt P."/>
            <person name="Rieseberg L.H."/>
            <person name="Langlade N.B."/>
        </authorList>
    </citation>
    <scope>NUCLEOTIDE SEQUENCE [LARGE SCALE GENOMIC DNA]</scope>
    <source>
        <strain evidence="3">cv. SF193</strain>
        <tissue evidence="1">Leaves</tissue>
    </source>
</reference>
<sequence length="111" mass="11851">MMRILRLPYISRPQRKCISTSLCHTIINQLEATSPLSKSYIKSVSNTSNTSSICQKSESSCSLQNAVQSKAIAVLSPTSTQAVLMSSIQMAVEEGESKCKASDVTGASPPP</sequence>
<evidence type="ECO:0000313" key="1">
    <source>
        <dbReference type="EMBL" id="KAF5788083.1"/>
    </source>
</evidence>
<keyword evidence="3" id="KW-1185">Reference proteome</keyword>
<dbReference type="InParanoid" id="A0A251VC06"/>
<reference evidence="1" key="3">
    <citation type="submission" date="2020-06" db="EMBL/GenBank/DDBJ databases">
        <title>Helianthus annuus Genome sequencing and assembly Release 2.</title>
        <authorList>
            <person name="Gouzy J."/>
            <person name="Langlade N."/>
            <person name="Munos S."/>
        </authorList>
    </citation>
    <scope>NUCLEOTIDE SEQUENCE</scope>
    <source>
        <tissue evidence="1">Leaves</tissue>
    </source>
</reference>